<feature type="domain" description="RNase H type-1" evidence="1">
    <location>
        <begin position="31"/>
        <end position="65"/>
    </location>
</feature>
<accession>A0AAD4Z5G0</accession>
<organism evidence="2 3">
    <name type="scientific">Prunus dulcis</name>
    <name type="common">Almond</name>
    <name type="synonym">Amygdalus dulcis</name>
    <dbReference type="NCBI Taxonomy" id="3755"/>
    <lineage>
        <taxon>Eukaryota</taxon>
        <taxon>Viridiplantae</taxon>
        <taxon>Streptophyta</taxon>
        <taxon>Embryophyta</taxon>
        <taxon>Tracheophyta</taxon>
        <taxon>Spermatophyta</taxon>
        <taxon>Magnoliopsida</taxon>
        <taxon>eudicotyledons</taxon>
        <taxon>Gunneridae</taxon>
        <taxon>Pentapetalae</taxon>
        <taxon>rosids</taxon>
        <taxon>fabids</taxon>
        <taxon>Rosales</taxon>
        <taxon>Rosaceae</taxon>
        <taxon>Amygdaloideae</taxon>
        <taxon>Amygdaleae</taxon>
        <taxon>Prunus</taxon>
    </lineage>
</organism>
<name>A0AAD4Z5G0_PRUDU</name>
<protein>
    <recommendedName>
        <fullName evidence="1">RNase H type-1 domain-containing protein</fullName>
    </recommendedName>
</protein>
<evidence type="ECO:0000313" key="2">
    <source>
        <dbReference type="EMBL" id="KAI5333441.1"/>
    </source>
</evidence>
<dbReference type="InterPro" id="IPR002156">
    <property type="entry name" value="RNaseH_domain"/>
</dbReference>
<dbReference type="AlphaFoldDB" id="A0AAD4Z5G0"/>
<dbReference type="EMBL" id="JAJFAZ020000004">
    <property type="protein sequence ID" value="KAI5333441.1"/>
    <property type="molecule type" value="Genomic_DNA"/>
</dbReference>
<proteinExistence type="predicted"/>
<comment type="caution">
    <text evidence="2">The sequence shown here is derived from an EMBL/GenBank/DDBJ whole genome shotgun (WGS) entry which is preliminary data.</text>
</comment>
<keyword evidence="3" id="KW-1185">Reference proteome</keyword>
<sequence>MKAKASSLLHFADEFKKLRTLYSSVGPPFAGVIASCVALMSKFESVELTHVYREKNVAANCLANWSLNMDLGVCYFDEAPVWISSILIDDLLGAVKPQMISVS</sequence>
<dbReference type="Proteomes" id="UP001054821">
    <property type="component" value="Chromosome 4"/>
</dbReference>
<dbReference type="GO" id="GO:0004523">
    <property type="term" value="F:RNA-DNA hybrid ribonuclease activity"/>
    <property type="evidence" value="ECO:0007669"/>
    <property type="project" value="InterPro"/>
</dbReference>
<evidence type="ECO:0000313" key="3">
    <source>
        <dbReference type="Proteomes" id="UP001054821"/>
    </source>
</evidence>
<evidence type="ECO:0000259" key="1">
    <source>
        <dbReference type="Pfam" id="PF13456"/>
    </source>
</evidence>
<dbReference type="GO" id="GO:0003676">
    <property type="term" value="F:nucleic acid binding"/>
    <property type="evidence" value="ECO:0007669"/>
    <property type="project" value="InterPro"/>
</dbReference>
<reference evidence="2 3" key="1">
    <citation type="journal article" date="2022" name="G3 (Bethesda)">
        <title>Whole-genome sequence and methylome profiling of the almond [Prunus dulcis (Mill.) D.A. Webb] cultivar 'Nonpareil'.</title>
        <authorList>
            <person name="D'Amico-Willman K.M."/>
            <person name="Ouma W.Z."/>
            <person name="Meulia T."/>
            <person name="Sideli G.M."/>
            <person name="Gradziel T.M."/>
            <person name="Fresnedo-Ramirez J."/>
        </authorList>
    </citation>
    <scope>NUCLEOTIDE SEQUENCE [LARGE SCALE GENOMIC DNA]</scope>
    <source>
        <strain evidence="2">Clone GOH B32 T37-40</strain>
    </source>
</reference>
<dbReference type="Pfam" id="PF13456">
    <property type="entry name" value="RVT_3"/>
    <property type="match status" value="1"/>
</dbReference>
<gene>
    <name evidence="2" type="ORF">L3X38_023572</name>
</gene>